<dbReference type="EMBL" id="PYWC01000077">
    <property type="protein sequence ID" value="PWW73600.1"/>
    <property type="molecule type" value="Genomic_DNA"/>
</dbReference>
<evidence type="ECO:0000313" key="2">
    <source>
        <dbReference type="Proteomes" id="UP000246991"/>
    </source>
</evidence>
<sequence>MFYLLTVFVPKENLTLFTVREGDKMGPSHKLVGPKPVQAPELEQRSRRKHVRELIGLAVIMELNIKGLGNPTTLPLAKLSPALNFVNLHDGGYPPTHTVALPSGVRQSLSGMSGLTWRRLSRSPTTGTVRVPLNAHFLRPARKEPWRTPLLPLIPLKPASQHRICWLQTLVHRAAHIYKRSLKQLHAF</sequence>
<gene>
    <name evidence="1" type="ORF">C7212DRAFT_365718</name>
</gene>
<dbReference type="Proteomes" id="UP000246991">
    <property type="component" value="Unassembled WGS sequence"/>
</dbReference>
<accession>A0A317SJ78</accession>
<dbReference type="AlphaFoldDB" id="A0A317SJ78"/>
<protein>
    <submittedName>
        <fullName evidence="1">Uncharacterized protein</fullName>
    </submittedName>
</protein>
<comment type="caution">
    <text evidence="1">The sequence shown here is derived from an EMBL/GenBank/DDBJ whole genome shotgun (WGS) entry which is preliminary data.</text>
</comment>
<organism evidence="1 2">
    <name type="scientific">Tuber magnatum</name>
    <name type="common">white Piedmont truffle</name>
    <dbReference type="NCBI Taxonomy" id="42249"/>
    <lineage>
        <taxon>Eukaryota</taxon>
        <taxon>Fungi</taxon>
        <taxon>Dikarya</taxon>
        <taxon>Ascomycota</taxon>
        <taxon>Pezizomycotina</taxon>
        <taxon>Pezizomycetes</taxon>
        <taxon>Pezizales</taxon>
        <taxon>Tuberaceae</taxon>
        <taxon>Tuber</taxon>
    </lineage>
</organism>
<evidence type="ECO:0000313" key="1">
    <source>
        <dbReference type="EMBL" id="PWW73600.1"/>
    </source>
</evidence>
<reference evidence="1 2" key="1">
    <citation type="submission" date="2018-03" db="EMBL/GenBank/DDBJ databases">
        <title>Genomes of Pezizomycetes fungi and the evolution of truffles.</title>
        <authorList>
            <person name="Murat C."/>
            <person name="Payen T."/>
            <person name="Noel B."/>
            <person name="Kuo A."/>
            <person name="Martin F.M."/>
        </authorList>
    </citation>
    <scope>NUCLEOTIDE SEQUENCE [LARGE SCALE GENOMIC DNA]</scope>
    <source>
        <strain evidence="1">091103-1</strain>
    </source>
</reference>
<name>A0A317SJ78_9PEZI</name>
<proteinExistence type="predicted"/>
<keyword evidence="2" id="KW-1185">Reference proteome</keyword>